<keyword evidence="1" id="KW-0472">Membrane</keyword>
<feature type="domain" description="Phosphatidic acid phosphatase type 2/haloperoxidase" evidence="2">
    <location>
        <begin position="106"/>
        <end position="223"/>
    </location>
</feature>
<dbReference type="InterPro" id="IPR000326">
    <property type="entry name" value="PAP2/HPO"/>
</dbReference>
<feature type="transmembrane region" description="Helical" evidence="1">
    <location>
        <begin position="181"/>
        <end position="202"/>
    </location>
</feature>
<evidence type="ECO:0000256" key="1">
    <source>
        <dbReference type="SAM" id="Phobius"/>
    </source>
</evidence>
<gene>
    <name evidence="3" type="ORF">Hsar01_02478</name>
</gene>
<evidence type="ECO:0000313" key="4">
    <source>
        <dbReference type="Proteomes" id="UP001476282"/>
    </source>
</evidence>
<dbReference type="Proteomes" id="UP001476282">
    <property type="component" value="Unassembled WGS sequence"/>
</dbReference>
<dbReference type="Pfam" id="PF01569">
    <property type="entry name" value="PAP2"/>
    <property type="match status" value="1"/>
</dbReference>
<dbReference type="PANTHER" id="PTHR14969">
    <property type="entry name" value="SPHINGOSINE-1-PHOSPHATE PHOSPHOHYDROLASE"/>
    <property type="match status" value="1"/>
</dbReference>
<accession>A0ABP9UPI1</accession>
<protein>
    <recommendedName>
        <fullName evidence="2">Phosphatidic acid phosphatase type 2/haloperoxidase domain-containing protein</fullName>
    </recommendedName>
</protein>
<feature type="transmembrane region" description="Helical" evidence="1">
    <location>
        <begin position="110"/>
        <end position="131"/>
    </location>
</feature>
<dbReference type="SUPFAM" id="SSF48317">
    <property type="entry name" value="Acid phosphatase/Vanadium-dependent haloperoxidase"/>
    <property type="match status" value="1"/>
</dbReference>
<feature type="transmembrane region" description="Helical" evidence="1">
    <location>
        <begin position="81"/>
        <end position="103"/>
    </location>
</feature>
<proteinExistence type="predicted"/>
<dbReference type="RefSeq" id="WP_353567366.1">
    <property type="nucleotide sequence ID" value="NZ_BAABRI010000013.1"/>
</dbReference>
<keyword evidence="1" id="KW-1133">Transmembrane helix</keyword>
<dbReference type="SMART" id="SM00014">
    <property type="entry name" value="acidPPc"/>
    <property type="match status" value="1"/>
</dbReference>
<dbReference type="EMBL" id="BAABRI010000013">
    <property type="protein sequence ID" value="GAA5483249.1"/>
    <property type="molecule type" value="Genomic_DNA"/>
</dbReference>
<keyword evidence="1" id="KW-0812">Transmembrane</keyword>
<comment type="caution">
    <text evidence="3">The sequence shown here is derived from an EMBL/GenBank/DDBJ whole genome shotgun (WGS) entry which is preliminary data.</text>
</comment>
<evidence type="ECO:0000259" key="2">
    <source>
        <dbReference type="SMART" id="SM00014"/>
    </source>
</evidence>
<dbReference type="InterPro" id="IPR036938">
    <property type="entry name" value="PAP2/HPO_sf"/>
</dbReference>
<keyword evidence="4" id="KW-1185">Reference proteome</keyword>
<feature type="transmembrane region" description="Helical" evidence="1">
    <location>
        <begin position="20"/>
        <end position="40"/>
    </location>
</feature>
<evidence type="ECO:0000313" key="3">
    <source>
        <dbReference type="EMBL" id="GAA5483249.1"/>
    </source>
</evidence>
<sequence>MEAEIERRAAWMWRNLRRHWTKHLMALAALAGVVGFFEIAEEVGESETRQVDETILLAMRETGDPQDPIGPPGLTEAARDITSLGGGTLLTCVTFVACGMTLLAGNRRLAALGVVSVCLGTVAMKLLKIGYDRPRPDLVEHGALVTSPSFPSGHSMMSALVYLSLGILVSRIQPRRRVRAFVMAVSIGVTLAVGLSRVFLGVHWPTDVLAGWALGGAWAMLVWIAAGLMEGGRVASEI</sequence>
<dbReference type="CDD" id="cd03392">
    <property type="entry name" value="PAP2_like_2"/>
    <property type="match status" value="1"/>
</dbReference>
<reference evidence="3 4" key="1">
    <citation type="submission" date="2024-02" db="EMBL/GenBank/DDBJ databases">
        <title>Haloferula sargassicola NBRC 104335.</title>
        <authorList>
            <person name="Ichikawa N."/>
            <person name="Katano-Makiyama Y."/>
            <person name="Hidaka K."/>
        </authorList>
    </citation>
    <scope>NUCLEOTIDE SEQUENCE [LARGE SCALE GENOMIC DNA]</scope>
    <source>
        <strain evidence="3 4">NBRC 104335</strain>
    </source>
</reference>
<feature type="transmembrane region" description="Helical" evidence="1">
    <location>
        <begin position="151"/>
        <end position="169"/>
    </location>
</feature>
<name>A0ABP9UPI1_9BACT</name>
<dbReference type="Gene3D" id="1.20.144.10">
    <property type="entry name" value="Phosphatidic acid phosphatase type 2/haloperoxidase"/>
    <property type="match status" value="1"/>
</dbReference>
<dbReference type="PANTHER" id="PTHR14969:SF13">
    <property type="entry name" value="AT30094P"/>
    <property type="match status" value="1"/>
</dbReference>
<organism evidence="3 4">
    <name type="scientific">Haloferula sargassicola</name>
    <dbReference type="NCBI Taxonomy" id="490096"/>
    <lineage>
        <taxon>Bacteria</taxon>
        <taxon>Pseudomonadati</taxon>
        <taxon>Verrucomicrobiota</taxon>
        <taxon>Verrucomicrobiia</taxon>
        <taxon>Verrucomicrobiales</taxon>
        <taxon>Verrucomicrobiaceae</taxon>
        <taxon>Haloferula</taxon>
    </lineage>
</organism>
<feature type="transmembrane region" description="Helical" evidence="1">
    <location>
        <begin position="208"/>
        <end position="229"/>
    </location>
</feature>